<dbReference type="EMBL" id="JBJUIK010000010">
    <property type="protein sequence ID" value="KAL3516426.1"/>
    <property type="molecule type" value="Genomic_DNA"/>
</dbReference>
<name>A0ABD2ZAC4_9GENT</name>
<comment type="caution">
    <text evidence="1">The sequence shown here is derived from an EMBL/GenBank/DDBJ whole genome shotgun (WGS) entry which is preliminary data.</text>
</comment>
<evidence type="ECO:0000313" key="2">
    <source>
        <dbReference type="Proteomes" id="UP001630127"/>
    </source>
</evidence>
<sequence>MAKTIVPRELEAILDILELGGNSCARANVTTENQNPCSYASAKYPATLSTFVEEERQPYSEMKGISGFYMNAHSLAGSGPKSFIDVVATSSPSLPIKKLALYRGELVLIYSDKEIETLSKLLKHALIGKFVEVECHVLHLELDKIEEEKIGGDMDKQPKLMEFNGLEILSQTRPRHEVAAILLDFLDSLRHFNFDTENTTSSDDVVAKSMQGSNTRLLIQWLLNKLFEPRLLMFHQVLMIKVLEPMLEATRLEEFQCRLGSHLCLLNNSNKIWIFGRADILSYLI</sequence>
<keyword evidence="2" id="KW-1185">Reference proteome</keyword>
<proteinExistence type="predicted"/>
<gene>
    <name evidence="1" type="ORF">ACH5RR_023328</name>
</gene>
<accession>A0ABD2ZAC4</accession>
<organism evidence="1 2">
    <name type="scientific">Cinchona calisaya</name>
    <dbReference type="NCBI Taxonomy" id="153742"/>
    <lineage>
        <taxon>Eukaryota</taxon>
        <taxon>Viridiplantae</taxon>
        <taxon>Streptophyta</taxon>
        <taxon>Embryophyta</taxon>
        <taxon>Tracheophyta</taxon>
        <taxon>Spermatophyta</taxon>
        <taxon>Magnoliopsida</taxon>
        <taxon>eudicotyledons</taxon>
        <taxon>Gunneridae</taxon>
        <taxon>Pentapetalae</taxon>
        <taxon>asterids</taxon>
        <taxon>lamiids</taxon>
        <taxon>Gentianales</taxon>
        <taxon>Rubiaceae</taxon>
        <taxon>Cinchonoideae</taxon>
        <taxon>Cinchoneae</taxon>
        <taxon>Cinchona</taxon>
    </lineage>
</organism>
<dbReference type="AlphaFoldDB" id="A0ABD2ZAC4"/>
<evidence type="ECO:0000313" key="1">
    <source>
        <dbReference type="EMBL" id="KAL3516426.1"/>
    </source>
</evidence>
<reference evidence="1 2" key="1">
    <citation type="submission" date="2024-11" db="EMBL/GenBank/DDBJ databases">
        <title>A near-complete genome assembly of Cinchona calisaya.</title>
        <authorList>
            <person name="Lian D.C."/>
            <person name="Zhao X.W."/>
            <person name="Wei L."/>
        </authorList>
    </citation>
    <scope>NUCLEOTIDE SEQUENCE [LARGE SCALE GENOMIC DNA]</scope>
    <source>
        <tissue evidence="1">Nenye</tissue>
    </source>
</reference>
<protein>
    <submittedName>
        <fullName evidence="1">Uncharacterized protein</fullName>
    </submittedName>
</protein>
<dbReference type="Proteomes" id="UP001630127">
    <property type="component" value="Unassembled WGS sequence"/>
</dbReference>